<dbReference type="AlphaFoldDB" id="A0A841JEI0"/>
<dbReference type="EMBL" id="JACHCA010000005">
    <property type="protein sequence ID" value="MBB6127986.1"/>
    <property type="molecule type" value="Genomic_DNA"/>
</dbReference>
<dbReference type="RefSeq" id="WP_183587301.1">
    <property type="nucleotide sequence ID" value="NZ_JACHCA010000005.1"/>
</dbReference>
<evidence type="ECO:0000313" key="1">
    <source>
        <dbReference type="EMBL" id="MBB6127986.1"/>
    </source>
</evidence>
<accession>A0A841JEI0</accession>
<dbReference type="Proteomes" id="UP000548326">
    <property type="component" value="Unassembled WGS sequence"/>
</dbReference>
<sequence length="251" mass="29515">MESYIQWEDLTIYKPLKKEDLKHSYKRFTDIIFHNLSHFGFKRYGRMLIKQSNELLQVIHLDTRGSWTGMSDRFNVEIAITTIYDEDSFIHNRGLTGAKKIEQIIPGLRNFYRITQEYELLADFLTRKIIEFVLPYFDKYNSAAQILANPKDFDLRQITALHQRNGNLFLFCELHNHCDEYALAILKERVEHHILSGADQTNPIFTELKTLFELVKQKNWLAVTNALNKKQVIVLKKLRLKALPNKASTPD</sequence>
<comment type="caution">
    <text evidence="1">The sequence shown here is derived from an EMBL/GenBank/DDBJ whole genome shotgun (WGS) entry which is preliminary data.</text>
</comment>
<evidence type="ECO:0000313" key="2">
    <source>
        <dbReference type="Proteomes" id="UP000548326"/>
    </source>
</evidence>
<proteinExistence type="predicted"/>
<reference evidence="1 2" key="1">
    <citation type="submission" date="2020-08" db="EMBL/GenBank/DDBJ databases">
        <title>Genomic Encyclopedia of Type Strains, Phase IV (KMG-V): Genome sequencing to study the core and pangenomes of soil and plant-associated prokaryotes.</title>
        <authorList>
            <person name="Whitman W."/>
        </authorList>
    </citation>
    <scope>NUCLEOTIDE SEQUENCE [LARGE SCALE GENOMIC DNA]</scope>
    <source>
        <strain evidence="1 2">MP601</strain>
    </source>
</reference>
<name>A0A841JEI0_9SPHI</name>
<gene>
    <name evidence="1" type="ORF">HDF22_002099</name>
</gene>
<organism evidence="1 2">
    <name type="scientific">Mucilaginibacter lappiensis</name>
    <dbReference type="NCBI Taxonomy" id="354630"/>
    <lineage>
        <taxon>Bacteria</taxon>
        <taxon>Pseudomonadati</taxon>
        <taxon>Bacteroidota</taxon>
        <taxon>Sphingobacteriia</taxon>
        <taxon>Sphingobacteriales</taxon>
        <taxon>Sphingobacteriaceae</taxon>
        <taxon>Mucilaginibacter</taxon>
    </lineage>
</organism>
<protein>
    <submittedName>
        <fullName evidence="1">Uncharacterized protein</fullName>
    </submittedName>
</protein>